<dbReference type="AlphaFoldDB" id="A0A2Z6SBZ4"/>
<proteinExistence type="predicted"/>
<name>A0A2Z6SBZ4_9GLOM</name>
<keyword evidence="2" id="KW-1185">Reference proteome</keyword>
<dbReference type="Proteomes" id="UP000247702">
    <property type="component" value="Unassembled WGS sequence"/>
</dbReference>
<protein>
    <submittedName>
        <fullName evidence="1">Uncharacterized protein</fullName>
    </submittedName>
</protein>
<gene>
    <name evidence="1" type="ORF">RclHR1_00710003</name>
</gene>
<organism evidence="1 2">
    <name type="scientific">Rhizophagus clarus</name>
    <dbReference type="NCBI Taxonomy" id="94130"/>
    <lineage>
        <taxon>Eukaryota</taxon>
        <taxon>Fungi</taxon>
        <taxon>Fungi incertae sedis</taxon>
        <taxon>Mucoromycota</taxon>
        <taxon>Glomeromycotina</taxon>
        <taxon>Glomeromycetes</taxon>
        <taxon>Glomerales</taxon>
        <taxon>Glomeraceae</taxon>
        <taxon>Rhizophagus</taxon>
    </lineage>
</organism>
<evidence type="ECO:0000313" key="1">
    <source>
        <dbReference type="EMBL" id="GBC06852.1"/>
    </source>
</evidence>
<reference evidence="1 2" key="1">
    <citation type="submission" date="2017-11" db="EMBL/GenBank/DDBJ databases">
        <title>The genome of Rhizophagus clarus HR1 reveals common genetic basis of auxotrophy among arbuscular mycorrhizal fungi.</title>
        <authorList>
            <person name="Kobayashi Y."/>
        </authorList>
    </citation>
    <scope>NUCLEOTIDE SEQUENCE [LARGE SCALE GENOMIC DNA]</scope>
    <source>
        <strain evidence="1 2">HR1</strain>
    </source>
</reference>
<evidence type="ECO:0000313" key="2">
    <source>
        <dbReference type="Proteomes" id="UP000247702"/>
    </source>
</evidence>
<sequence>MFLLGTFQFSINWEDHYELMHALPVLWNFGKGLNNVIEVLENLRKSHNRNSISSSKTLALKTYIRHIRQSPKKTHWQKGAYY</sequence>
<accession>A0A2Z6SBZ4</accession>
<comment type="caution">
    <text evidence="1">The sequence shown here is derived from an EMBL/GenBank/DDBJ whole genome shotgun (WGS) entry which is preliminary data.</text>
</comment>
<dbReference type="EMBL" id="BEXD01004104">
    <property type="protein sequence ID" value="GBC06852.1"/>
    <property type="molecule type" value="Genomic_DNA"/>
</dbReference>